<evidence type="ECO:0000313" key="2">
    <source>
        <dbReference type="EMBL" id="MBB6520891.1"/>
    </source>
</evidence>
<proteinExistence type="predicted"/>
<evidence type="ECO:0000313" key="3">
    <source>
        <dbReference type="Proteomes" id="UP000528457"/>
    </source>
</evidence>
<dbReference type="FunCoup" id="A0A7X0MUQ0">
    <property type="interactions" value="9"/>
</dbReference>
<keyword evidence="1" id="KW-0732">Signal</keyword>
<dbReference type="Proteomes" id="UP000528457">
    <property type="component" value="Unassembled WGS sequence"/>
</dbReference>
<sequence>MNKFVFGLCCLCLSISAHANSPVWKISKNGHHFYLGGTIHLLANSDYPLPSAFDKAYAEASTLVFETDIEKMKATSNQTELLRKLLYPSGENLRQKLKPETYQRLDNFFATRGVPTSEITRFRIGMTVMTLTLIELRRNGLAEEGVDMFFMKKARNDKKTLDSLEELNAHMDFIANMGKGQEDEMIRQTLDDLEQMPAMIRDMKAAWRSGNNKQLSDIAIREWKAEFPNVFKRLLTDRNNDWMQELAQYNNDADVEFVLVGALHLVGEDGLLAQLKKNGHTLEQLP</sequence>
<dbReference type="InterPro" id="IPR002816">
    <property type="entry name" value="TraB/PrgY/GumN_fam"/>
</dbReference>
<reference evidence="2 3" key="1">
    <citation type="submission" date="2020-08" db="EMBL/GenBank/DDBJ databases">
        <title>Genomic Encyclopedia of Type Strains, Phase IV (KMG-IV): sequencing the most valuable type-strain genomes for metagenomic binning, comparative biology and taxonomic classification.</title>
        <authorList>
            <person name="Goeker M."/>
        </authorList>
    </citation>
    <scope>NUCLEOTIDE SEQUENCE [LARGE SCALE GENOMIC DNA]</scope>
    <source>
        <strain evidence="2 3">DSM 22368</strain>
    </source>
</reference>
<dbReference type="InParanoid" id="A0A7X0MUQ0"/>
<dbReference type="InterPro" id="IPR047111">
    <property type="entry name" value="YbaP-like"/>
</dbReference>
<name>A0A7X0MUQ0_9GAMM</name>
<evidence type="ECO:0008006" key="4">
    <source>
        <dbReference type="Google" id="ProtNLM"/>
    </source>
</evidence>
<evidence type="ECO:0000256" key="1">
    <source>
        <dbReference type="SAM" id="SignalP"/>
    </source>
</evidence>
<dbReference type="AlphaFoldDB" id="A0A7X0MUQ0"/>
<gene>
    <name evidence="2" type="ORF">HNR48_001169</name>
</gene>
<protein>
    <recommendedName>
        <fullName evidence="4">TraB/GumN family protein</fullName>
    </recommendedName>
</protein>
<organism evidence="2 3">
    <name type="scientific">Pseudoteredinibacter isoporae</name>
    <dbReference type="NCBI Taxonomy" id="570281"/>
    <lineage>
        <taxon>Bacteria</taxon>
        <taxon>Pseudomonadati</taxon>
        <taxon>Pseudomonadota</taxon>
        <taxon>Gammaproteobacteria</taxon>
        <taxon>Cellvibrionales</taxon>
        <taxon>Cellvibrionaceae</taxon>
        <taxon>Pseudoteredinibacter</taxon>
    </lineage>
</organism>
<dbReference type="Pfam" id="PF01963">
    <property type="entry name" value="TraB_PrgY_gumN"/>
    <property type="match status" value="1"/>
</dbReference>
<dbReference type="PANTHER" id="PTHR40590">
    <property type="entry name" value="CYTOPLASMIC PROTEIN-RELATED"/>
    <property type="match status" value="1"/>
</dbReference>
<feature type="chain" id="PRO_5030887383" description="TraB/GumN family protein" evidence="1">
    <location>
        <begin position="20"/>
        <end position="286"/>
    </location>
</feature>
<dbReference type="EMBL" id="JACHHT010000001">
    <property type="protein sequence ID" value="MBB6520891.1"/>
    <property type="molecule type" value="Genomic_DNA"/>
</dbReference>
<accession>A0A7X0MUQ0</accession>
<feature type="signal peptide" evidence="1">
    <location>
        <begin position="1"/>
        <end position="19"/>
    </location>
</feature>
<comment type="caution">
    <text evidence="2">The sequence shown here is derived from an EMBL/GenBank/DDBJ whole genome shotgun (WGS) entry which is preliminary data.</text>
</comment>
<dbReference type="PANTHER" id="PTHR40590:SF1">
    <property type="entry name" value="CYTOPLASMIC PROTEIN"/>
    <property type="match status" value="1"/>
</dbReference>
<keyword evidence="3" id="KW-1185">Reference proteome</keyword>
<dbReference type="CDD" id="cd14789">
    <property type="entry name" value="Tiki"/>
    <property type="match status" value="1"/>
</dbReference>
<dbReference type="RefSeq" id="WP_166850002.1">
    <property type="nucleotide sequence ID" value="NZ_JAAONY010000001.1"/>
</dbReference>